<dbReference type="PROSITE" id="PS00893">
    <property type="entry name" value="NUDIX_BOX"/>
    <property type="match status" value="1"/>
</dbReference>
<accession>A0ABW7YXK8</accession>
<proteinExistence type="inferred from homology"/>
<gene>
    <name evidence="5" type="ORF">ACIBG2_24990</name>
</gene>
<dbReference type="InterPro" id="IPR020084">
    <property type="entry name" value="NUDIX_hydrolase_CS"/>
</dbReference>
<dbReference type="GO" id="GO:0016787">
    <property type="term" value="F:hydrolase activity"/>
    <property type="evidence" value="ECO:0007669"/>
    <property type="project" value="UniProtKB-KW"/>
</dbReference>
<dbReference type="PANTHER" id="PTHR43736:SF1">
    <property type="entry name" value="DIHYDRONEOPTERIN TRIPHOSPHATE DIPHOSPHATASE"/>
    <property type="match status" value="1"/>
</dbReference>
<evidence type="ECO:0000313" key="6">
    <source>
        <dbReference type="Proteomes" id="UP001612741"/>
    </source>
</evidence>
<comment type="caution">
    <text evidence="5">The sequence shown here is derived from an EMBL/GenBank/DDBJ whole genome shotgun (WGS) entry which is preliminary data.</text>
</comment>
<evidence type="ECO:0000313" key="5">
    <source>
        <dbReference type="EMBL" id="MFI6500656.1"/>
    </source>
</evidence>
<dbReference type="EMBL" id="JBITGY010000006">
    <property type="protein sequence ID" value="MFI6500656.1"/>
    <property type="molecule type" value="Genomic_DNA"/>
</dbReference>
<dbReference type="Proteomes" id="UP001612741">
    <property type="component" value="Unassembled WGS sequence"/>
</dbReference>
<dbReference type="Pfam" id="PF00293">
    <property type="entry name" value="NUDIX"/>
    <property type="match status" value="1"/>
</dbReference>
<dbReference type="SUPFAM" id="SSF55811">
    <property type="entry name" value="Nudix"/>
    <property type="match status" value="1"/>
</dbReference>
<comment type="similarity">
    <text evidence="1 3">Belongs to the Nudix hydrolase family.</text>
</comment>
<dbReference type="InterPro" id="IPR000086">
    <property type="entry name" value="NUDIX_hydrolase_dom"/>
</dbReference>
<evidence type="ECO:0000259" key="4">
    <source>
        <dbReference type="PROSITE" id="PS51462"/>
    </source>
</evidence>
<dbReference type="InterPro" id="IPR020476">
    <property type="entry name" value="Nudix_hydrolase"/>
</dbReference>
<sequence length="126" mass="13394">MGAIIFDEFGRLLLIQRGHPPGEGLWSLPGGRINPDESDHDALKREISEETGLLIIPGLLAGIVERPAPGGAVFEIRDYLATVAGGSLTPGDDAKDARWCSAADLTRLPLTDGLLAALESWNALPR</sequence>
<dbReference type="RefSeq" id="WP_397084687.1">
    <property type="nucleotide sequence ID" value="NZ_JBITGY010000006.1"/>
</dbReference>
<keyword evidence="2 3" id="KW-0378">Hydrolase</keyword>
<dbReference type="CDD" id="cd04673">
    <property type="entry name" value="NUDIX_ADPRase"/>
    <property type="match status" value="1"/>
</dbReference>
<name>A0ABW7YXK8_9ACTN</name>
<evidence type="ECO:0000256" key="3">
    <source>
        <dbReference type="RuleBase" id="RU003476"/>
    </source>
</evidence>
<dbReference type="PANTHER" id="PTHR43736">
    <property type="entry name" value="ADP-RIBOSE PYROPHOSPHATASE"/>
    <property type="match status" value="1"/>
</dbReference>
<protein>
    <submittedName>
        <fullName evidence="5">NUDIX hydrolase</fullName>
    </submittedName>
</protein>
<feature type="domain" description="Nudix hydrolase" evidence="4">
    <location>
        <begin position="1"/>
        <end position="124"/>
    </location>
</feature>
<dbReference type="PRINTS" id="PR00502">
    <property type="entry name" value="NUDIXFAMILY"/>
</dbReference>
<dbReference type="InterPro" id="IPR015797">
    <property type="entry name" value="NUDIX_hydrolase-like_dom_sf"/>
</dbReference>
<organism evidence="5 6">
    <name type="scientific">Nonomuraea typhae</name>
    <dbReference type="NCBI Taxonomy" id="2603600"/>
    <lineage>
        <taxon>Bacteria</taxon>
        <taxon>Bacillati</taxon>
        <taxon>Actinomycetota</taxon>
        <taxon>Actinomycetes</taxon>
        <taxon>Streptosporangiales</taxon>
        <taxon>Streptosporangiaceae</taxon>
        <taxon>Nonomuraea</taxon>
    </lineage>
</organism>
<evidence type="ECO:0000256" key="1">
    <source>
        <dbReference type="ARBA" id="ARBA00005582"/>
    </source>
</evidence>
<dbReference type="PROSITE" id="PS51462">
    <property type="entry name" value="NUDIX"/>
    <property type="match status" value="1"/>
</dbReference>
<reference evidence="5 6" key="1">
    <citation type="submission" date="2024-10" db="EMBL/GenBank/DDBJ databases">
        <title>The Natural Products Discovery Center: Release of the First 8490 Sequenced Strains for Exploring Actinobacteria Biosynthetic Diversity.</title>
        <authorList>
            <person name="Kalkreuter E."/>
            <person name="Kautsar S.A."/>
            <person name="Yang D."/>
            <person name="Bader C.D."/>
            <person name="Teijaro C.N."/>
            <person name="Fluegel L."/>
            <person name="Davis C.M."/>
            <person name="Simpson J.R."/>
            <person name="Lauterbach L."/>
            <person name="Steele A.D."/>
            <person name="Gui C."/>
            <person name="Meng S."/>
            <person name="Li G."/>
            <person name="Viehrig K."/>
            <person name="Ye F."/>
            <person name="Su P."/>
            <person name="Kiefer A.F."/>
            <person name="Nichols A."/>
            <person name="Cepeda A.J."/>
            <person name="Yan W."/>
            <person name="Fan B."/>
            <person name="Jiang Y."/>
            <person name="Adhikari A."/>
            <person name="Zheng C.-J."/>
            <person name="Schuster L."/>
            <person name="Cowan T.M."/>
            <person name="Smanski M.J."/>
            <person name="Chevrette M.G."/>
            <person name="De Carvalho L.P.S."/>
            <person name="Shen B."/>
        </authorList>
    </citation>
    <scope>NUCLEOTIDE SEQUENCE [LARGE SCALE GENOMIC DNA]</scope>
    <source>
        <strain evidence="5 6">NPDC050545</strain>
    </source>
</reference>
<evidence type="ECO:0000256" key="2">
    <source>
        <dbReference type="ARBA" id="ARBA00022801"/>
    </source>
</evidence>
<keyword evidence="6" id="KW-1185">Reference proteome</keyword>
<dbReference type="Gene3D" id="3.90.79.10">
    <property type="entry name" value="Nucleoside Triphosphate Pyrophosphohydrolase"/>
    <property type="match status" value="1"/>
</dbReference>